<organism evidence="1 2">
    <name type="scientific">Geodia barretti</name>
    <name type="common">Barrett's horny sponge</name>
    <dbReference type="NCBI Taxonomy" id="519541"/>
    <lineage>
        <taxon>Eukaryota</taxon>
        <taxon>Metazoa</taxon>
        <taxon>Porifera</taxon>
        <taxon>Demospongiae</taxon>
        <taxon>Heteroscleromorpha</taxon>
        <taxon>Tetractinellida</taxon>
        <taxon>Astrophorina</taxon>
        <taxon>Geodiidae</taxon>
        <taxon>Geodia</taxon>
    </lineage>
</organism>
<sequence>MIRPLTSLQLERPLHWTEISVELSASAITSPGASLAPVHT</sequence>
<comment type="caution">
    <text evidence="1">The sequence shown here is derived from an EMBL/GenBank/DDBJ whole genome shotgun (WGS) entry which is preliminary data.</text>
</comment>
<protein>
    <submittedName>
        <fullName evidence="1">Uncharacterized protein</fullName>
    </submittedName>
</protein>
<keyword evidence="2" id="KW-1185">Reference proteome</keyword>
<feature type="non-terminal residue" evidence="1">
    <location>
        <position position="40"/>
    </location>
</feature>
<evidence type="ECO:0000313" key="2">
    <source>
        <dbReference type="Proteomes" id="UP001174909"/>
    </source>
</evidence>
<dbReference type="Proteomes" id="UP001174909">
    <property type="component" value="Unassembled WGS sequence"/>
</dbReference>
<accession>A0AA35SLH2</accession>
<proteinExistence type="predicted"/>
<evidence type="ECO:0000313" key="1">
    <source>
        <dbReference type="EMBL" id="CAI8032285.1"/>
    </source>
</evidence>
<reference evidence="1" key="1">
    <citation type="submission" date="2023-03" db="EMBL/GenBank/DDBJ databases">
        <authorList>
            <person name="Steffen K."/>
            <person name="Cardenas P."/>
        </authorList>
    </citation>
    <scope>NUCLEOTIDE SEQUENCE</scope>
</reference>
<name>A0AA35SLH2_GEOBA</name>
<dbReference type="EMBL" id="CASHTH010002594">
    <property type="protein sequence ID" value="CAI8032285.1"/>
    <property type="molecule type" value="Genomic_DNA"/>
</dbReference>
<gene>
    <name evidence="1" type="ORF">GBAR_LOCUS18260</name>
</gene>
<dbReference type="AlphaFoldDB" id="A0AA35SLH2"/>